<dbReference type="SMART" id="SM00382">
    <property type="entry name" value="AAA"/>
    <property type="match status" value="1"/>
</dbReference>
<evidence type="ECO:0000256" key="3">
    <source>
        <dbReference type="ARBA" id="ARBA00022840"/>
    </source>
</evidence>
<dbReference type="CDD" id="cd03230">
    <property type="entry name" value="ABC_DR_subfamily_A"/>
    <property type="match status" value="1"/>
</dbReference>
<dbReference type="GO" id="GO:0016887">
    <property type="term" value="F:ATP hydrolysis activity"/>
    <property type="evidence" value="ECO:0007669"/>
    <property type="project" value="InterPro"/>
</dbReference>
<organism evidence="5 6">
    <name type="scientific">Lysinibacillus fusiformis</name>
    <dbReference type="NCBI Taxonomy" id="28031"/>
    <lineage>
        <taxon>Bacteria</taxon>
        <taxon>Bacillati</taxon>
        <taxon>Bacillota</taxon>
        <taxon>Bacilli</taxon>
        <taxon>Bacillales</taxon>
        <taxon>Bacillaceae</taxon>
        <taxon>Lysinibacillus</taxon>
    </lineage>
</organism>
<protein>
    <submittedName>
        <fullName evidence="5">Bacitracin ABC transporter ATP-binding protein</fullName>
    </submittedName>
</protein>
<evidence type="ECO:0000259" key="4">
    <source>
        <dbReference type="PROSITE" id="PS50893"/>
    </source>
</evidence>
<gene>
    <name evidence="5" type="ORF">BG258_00930</name>
</gene>
<name>A0A1E4R259_9BACI</name>
<dbReference type="Gene3D" id="3.40.50.300">
    <property type="entry name" value="P-loop containing nucleotide triphosphate hydrolases"/>
    <property type="match status" value="1"/>
</dbReference>
<dbReference type="GO" id="GO:0005524">
    <property type="term" value="F:ATP binding"/>
    <property type="evidence" value="ECO:0007669"/>
    <property type="project" value="UniProtKB-KW"/>
</dbReference>
<dbReference type="EMBL" id="MECQ01000001">
    <property type="protein sequence ID" value="ODV54544.1"/>
    <property type="molecule type" value="Genomic_DNA"/>
</dbReference>
<feature type="domain" description="ABC transporter" evidence="4">
    <location>
        <begin position="5"/>
        <end position="232"/>
    </location>
</feature>
<keyword evidence="1" id="KW-0813">Transport</keyword>
<keyword evidence="2" id="KW-0547">Nucleotide-binding</keyword>
<dbReference type="OrthoDB" id="9804819at2"/>
<dbReference type="PROSITE" id="PS50893">
    <property type="entry name" value="ABC_TRANSPORTER_2"/>
    <property type="match status" value="1"/>
</dbReference>
<dbReference type="InterPro" id="IPR017871">
    <property type="entry name" value="ABC_transporter-like_CS"/>
</dbReference>
<dbReference type="PROSITE" id="PS00211">
    <property type="entry name" value="ABC_TRANSPORTER_1"/>
    <property type="match status" value="1"/>
</dbReference>
<comment type="caution">
    <text evidence="5">The sequence shown here is derived from an EMBL/GenBank/DDBJ whole genome shotgun (WGS) entry which is preliminary data.</text>
</comment>
<dbReference type="InterPro" id="IPR003593">
    <property type="entry name" value="AAA+_ATPase"/>
</dbReference>
<evidence type="ECO:0000313" key="5">
    <source>
        <dbReference type="EMBL" id="ODV54544.1"/>
    </source>
</evidence>
<dbReference type="SUPFAM" id="SSF52540">
    <property type="entry name" value="P-loop containing nucleoside triphosphate hydrolases"/>
    <property type="match status" value="1"/>
</dbReference>
<dbReference type="InterPro" id="IPR003439">
    <property type="entry name" value="ABC_transporter-like_ATP-bd"/>
</dbReference>
<dbReference type="InterPro" id="IPR050763">
    <property type="entry name" value="ABC_transporter_ATP-binding"/>
</dbReference>
<dbReference type="Pfam" id="PF00005">
    <property type="entry name" value="ABC_tran"/>
    <property type="match status" value="1"/>
</dbReference>
<proteinExistence type="predicted"/>
<evidence type="ECO:0000313" key="6">
    <source>
        <dbReference type="Proteomes" id="UP000094784"/>
    </source>
</evidence>
<dbReference type="PANTHER" id="PTHR42711">
    <property type="entry name" value="ABC TRANSPORTER ATP-BINDING PROTEIN"/>
    <property type="match status" value="1"/>
</dbReference>
<dbReference type="AlphaFoldDB" id="A0A1E4R259"/>
<evidence type="ECO:0000256" key="2">
    <source>
        <dbReference type="ARBA" id="ARBA00022741"/>
    </source>
</evidence>
<accession>A0A1E4R259</accession>
<dbReference type="InterPro" id="IPR027417">
    <property type="entry name" value="P-loop_NTPase"/>
</dbReference>
<dbReference type="Proteomes" id="UP000094784">
    <property type="component" value="Unassembled WGS sequence"/>
</dbReference>
<keyword evidence="3 5" id="KW-0067">ATP-binding</keyword>
<sequence>MNAVIDVQHLKKTFNKETALQDVSFTIQKGEIFGFLGPSGSGKTTTIKILTAQTEKTAGNVLLFGQPAADMKQSQNRKRFGILTDNSGLYTRLSIEENLLLYSKLYELSVTAVKEALDFVNLYADRKKKISQLSKGMIQRVTLARAIMHKPELLFLDEPTSALDPVNTEHIYNGLRKLNAMGTTIFLTTHDMSEAEILCDRVAFLHKGKIRAIGAPSDLKQEFGTDSMTVELTDGTQEVIQNGAQDAQKLYQWMQANVVTRIHTNEPTLGDIFMQITGSDLV</sequence>
<evidence type="ECO:0000256" key="1">
    <source>
        <dbReference type="ARBA" id="ARBA00022448"/>
    </source>
</evidence>
<reference evidence="5 6" key="1">
    <citation type="submission" date="2016-09" db="EMBL/GenBank/DDBJ databases">
        <title>Draft genome sequence of the soil isolate, Lysinibacillus fusiformis M5, a potential hypoxanthine producer.</title>
        <authorList>
            <person name="Gallegos-Monterrosa R."/>
            <person name="Maroti G."/>
            <person name="Balint B."/>
            <person name="Kovacs A.T."/>
        </authorList>
    </citation>
    <scope>NUCLEOTIDE SEQUENCE [LARGE SCALE GENOMIC DNA]</scope>
    <source>
        <strain evidence="5 6">M5</strain>
    </source>
</reference>
<dbReference type="PANTHER" id="PTHR42711:SF13">
    <property type="entry name" value="ABC TRANSPORTER, ATP-BINDING PROTEIN"/>
    <property type="match status" value="1"/>
</dbReference>
<dbReference type="RefSeq" id="WP_069479824.1">
    <property type="nucleotide sequence ID" value="NZ_KV766182.1"/>
</dbReference>